<evidence type="ECO:0000256" key="2">
    <source>
        <dbReference type="ARBA" id="ARBA00022692"/>
    </source>
</evidence>
<dbReference type="GO" id="GO:0071555">
    <property type="term" value="P:cell wall organization"/>
    <property type="evidence" value="ECO:0007669"/>
    <property type="project" value="UniProtKB-KW"/>
</dbReference>
<feature type="site" description="Important for catalytic activity" evidence="7">
    <location>
        <position position="215"/>
    </location>
</feature>
<dbReference type="PANTHER" id="PTHR30518">
    <property type="entry name" value="ENDOLYTIC MUREIN TRANSGLYCOSYLASE"/>
    <property type="match status" value="1"/>
</dbReference>
<gene>
    <name evidence="7 8" type="primary">mltG</name>
    <name evidence="8" type="ORF">D3H65_13355</name>
</gene>
<evidence type="ECO:0000256" key="5">
    <source>
        <dbReference type="ARBA" id="ARBA00023239"/>
    </source>
</evidence>
<accession>A0A3B7MKD3</accession>
<dbReference type="EC" id="4.2.2.29" evidence="7"/>
<dbReference type="EMBL" id="CP032157">
    <property type="protein sequence ID" value="AXY74914.1"/>
    <property type="molecule type" value="Genomic_DNA"/>
</dbReference>
<dbReference type="GO" id="GO:0009252">
    <property type="term" value="P:peptidoglycan biosynthetic process"/>
    <property type="evidence" value="ECO:0007669"/>
    <property type="project" value="UniProtKB-UniRule"/>
</dbReference>
<dbReference type="PANTHER" id="PTHR30518:SF2">
    <property type="entry name" value="ENDOLYTIC MUREIN TRANSGLYCOSYLASE"/>
    <property type="match status" value="1"/>
</dbReference>
<dbReference type="InterPro" id="IPR003770">
    <property type="entry name" value="MLTG-like"/>
</dbReference>
<keyword evidence="5 7" id="KW-0456">Lyase</keyword>
<reference evidence="8 9" key="1">
    <citation type="submission" date="2018-09" db="EMBL/GenBank/DDBJ databases">
        <title>Genome sequencing of strain 6GH32-13.</title>
        <authorList>
            <person name="Weon H.-Y."/>
            <person name="Heo J."/>
            <person name="Kwon S.-W."/>
        </authorList>
    </citation>
    <scope>NUCLEOTIDE SEQUENCE [LARGE SCALE GENOMIC DNA]</scope>
    <source>
        <strain evidence="8 9">5GH32-13</strain>
    </source>
</reference>
<comment type="function">
    <text evidence="7">Functions as a peptidoglycan terminase that cleaves nascent peptidoglycan strands endolytically to terminate their elongation.</text>
</comment>
<dbReference type="HAMAP" id="MF_02065">
    <property type="entry name" value="MltG"/>
    <property type="match status" value="1"/>
</dbReference>
<dbReference type="OrthoDB" id="9814591at2"/>
<protein>
    <recommendedName>
        <fullName evidence="7">Endolytic murein transglycosylase</fullName>
        <ecNumber evidence="7">4.2.2.29</ecNumber>
    </recommendedName>
    <alternativeName>
        <fullName evidence="7">Peptidoglycan lytic transglycosylase</fullName>
    </alternativeName>
    <alternativeName>
        <fullName evidence="7">Peptidoglycan polymerization terminase</fullName>
    </alternativeName>
</protein>
<keyword evidence="1 7" id="KW-1003">Cell membrane</keyword>
<dbReference type="CDD" id="cd08010">
    <property type="entry name" value="MltG_like"/>
    <property type="match status" value="1"/>
</dbReference>
<comment type="similarity">
    <text evidence="7">Belongs to the transglycosylase MltG family.</text>
</comment>
<dbReference type="Gene3D" id="3.30.160.60">
    <property type="entry name" value="Classic Zinc Finger"/>
    <property type="match status" value="1"/>
</dbReference>
<dbReference type="GO" id="GO:0008932">
    <property type="term" value="F:lytic endotransglycosylase activity"/>
    <property type="evidence" value="ECO:0007669"/>
    <property type="project" value="UniProtKB-UniRule"/>
</dbReference>
<evidence type="ECO:0000256" key="4">
    <source>
        <dbReference type="ARBA" id="ARBA00023136"/>
    </source>
</evidence>
<dbReference type="AlphaFoldDB" id="A0A3B7MKD3"/>
<name>A0A3B7MKD3_9BACT</name>
<dbReference type="Proteomes" id="UP000263900">
    <property type="component" value="Chromosome"/>
</dbReference>
<evidence type="ECO:0000256" key="1">
    <source>
        <dbReference type="ARBA" id="ARBA00022475"/>
    </source>
</evidence>
<proteinExistence type="inferred from homology"/>
<comment type="catalytic activity">
    <reaction evidence="7">
        <text>a peptidoglycan chain = a peptidoglycan chain with N-acetyl-1,6-anhydromuramyl-[peptide] at the reducing end + a peptidoglycan chain with N-acetylglucosamine at the non-reducing end.</text>
        <dbReference type="EC" id="4.2.2.29"/>
    </reaction>
</comment>
<evidence type="ECO:0000256" key="3">
    <source>
        <dbReference type="ARBA" id="ARBA00022989"/>
    </source>
</evidence>
<keyword evidence="2 7" id="KW-0812">Transmembrane</keyword>
<dbReference type="GO" id="GO:0005886">
    <property type="term" value="C:plasma membrane"/>
    <property type="evidence" value="ECO:0007669"/>
    <property type="project" value="UniProtKB-UniRule"/>
</dbReference>
<dbReference type="Gene3D" id="3.30.1490.480">
    <property type="entry name" value="Endolytic murein transglycosylase"/>
    <property type="match status" value="1"/>
</dbReference>
<evidence type="ECO:0000313" key="8">
    <source>
        <dbReference type="EMBL" id="AXY74914.1"/>
    </source>
</evidence>
<keyword evidence="9" id="KW-1185">Reference proteome</keyword>
<dbReference type="NCBIfam" id="TIGR00247">
    <property type="entry name" value="endolytic transglycosylase MltG"/>
    <property type="match status" value="1"/>
</dbReference>
<evidence type="ECO:0000313" key="9">
    <source>
        <dbReference type="Proteomes" id="UP000263900"/>
    </source>
</evidence>
<dbReference type="KEGG" id="pseg:D3H65_13355"/>
<sequence length="349" mass="40005">MWKKLILIILIILLAGAAFIGWRFFLSNTNFSEKSKYLYIRTAHATYEDAFKTIQDSNFIKNPGSFDFLAHRMDLPEKIKAGRYEIKNGMSLSDIVRMLRNGKQAPVNLVITKLRTKENLAALIGRKFECDSAAVMEYMLNADTLRTYGFDTNTIIATVYPNTYTYFWNTTPPAIFQKLYAEYRSVWTPERKELATQLGLTPVKAYTLASIVEEETRALEEKGTMASVYLNRYNTGMRLQADPTVKFALHDFTLRRIYEKHLMVESPYNTYRVTGLPPGPICTPSLETLDAVLRAPKTKYLYFVASPDFSGRHVFSETYQQHLLNAKAFQQALDTQQAIRKAKEESGIK</sequence>
<keyword evidence="6 7" id="KW-0961">Cell wall biogenesis/degradation</keyword>
<evidence type="ECO:0000256" key="6">
    <source>
        <dbReference type="ARBA" id="ARBA00023316"/>
    </source>
</evidence>
<dbReference type="Pfam" id="PF02618">
    <property type="entry name" value="YceG"/>
    <property type="match status" value="1"/>
</dbReference>
<keyword evidence="3 7" id="KW-1133">Transmembrane helix</keyword>
<keyword evidence="4 7" id="KW-0472">Membrane</keyword>
<evidence type="ECO:0000256" key="7">
    <source>
        <dbReference type="HAMAP-Rule" id="MF_02065"/>
    </source>
</evidence>
<dbReference type="RefSeq" id="WP_119050797.1">
    <property type="nucleotide sequence ID" value="NZ_CP032157.1"/>
</dbReference>
<organism evidence="8 9">
    <name type="scientific">Paraflavitalea soli</name>
    <dbReference type="NCBI Taxonomy" id="2315862"/>
    <lineage>
        <taxon>Bacteria</taxon>
        <taxon>Pseudomonadati</taxon>
        <taxon>Bacteroidota</taxon>
        <taxon>Chitinophagia</taxon>
        <taxon>Chitinophagales</taxon>
        <taxon>Chitinophagaceae</taxon>
        <taxon>Paraflavitalea</taxon>
    </lineage>
</organism>